<accession>A0ABU3C406</accession>
<keyword evidence="2" id="KW-1185">Reference proteome</keyword>
<dbReference type="Proteomes" id="UP001251857">
    <property type="component" value="Unassembled WGS sequence"/>
</dbReference>
<sequence length="138" mass="16405">MSTRESLPGRTRLLTIDGHRYRLHMSPAGRLSFALVEKKPIGRERCSDHDLLFPEDATDWTTRVDDARVHRNGMTVFAPVLKRFANWIRRDRPHAFFIDACDKRRADLYEKLLTREAKKLPDYNIYRFGNSFHCYRHK</sequence>
<reference evidence="1 2" key="1">
    <citation type="submission" date="2023-09" db="EMBL/GenBank/DDBJ databases">
        <authorList>
            <person name="Rey-Velasco X."/>
        </authorList>
    </citation>
    <scope>NUCLEOTIDE SEQUENCE [LARGE SCALE GENOMIC DNA]</scope>
    <source>
        <strain evidence="1 2">W335</strain>
    </source>
</reference>
<name>A0ABU3C406_9GAMM</name>
<protein>
    <submittedName>
        <fullName evidence="1">Uncharacterized protein</fullName>
    </submittedName>
</protein>
<evidence type="ECO:0000313" key="1">
    <source>
        <dbReference type="EMBL" id="MDT0636301.1"/>
    </source>
</evidence>
<evidence type="ECO:0000313" key="2">
    <source>
        <dbReference type="Proteomes" id="UP001251857"/>
    </source>
</evidence>
<dbReference type="EMBL" id="JAVRIB010000025">
    <property type="protein sequence ID" value="MDT0636301.1"/>
    <property type="molecule type" value="Genomic_DNA"/>
</dbReference>
<gene>
    <name evidence="1" type="ORF">RM532_15215</name>
</gene>
<proteinExistence type="predicted"/>
<comment type="caution">
    <text evidence="1">The sequence shown here is derived from an EMBL/GenBank/DDBJ whole genome shotgun (WGS) entry which is preliminary data.</text>
</comment>
<organism evidence="1 2">
    <name type="scientific">Spectribacter hydrogenoxidans</name>
    <dbReference type="NCBI Taxonomy" id="3075608"/>
    <lineage>
        <taxon>Bacteria</taxon>
        <taxon>Pseudomonadati</taxon>
        <taxon>Pseudomonadota</taxon>
        <taxon>Gammaproteobacteria</taxon>
        <taxon>Salinisphaerales</taxon>
        <taxon>Salinisphaeraceae</taxon>
        <taxon>Spectribacter</taxon>
    </lineage>
</organism>
<dbReference type="RefSeq" id="WP_311654195.1">
    <property type="nucleotide sequence ID" value="NZ_JAVRIB010000025.1"/>
</dbReference>